<protein>
    <submittedName>
        <fullName evidence="2">Uncharacterized protein</fullName>
    </submittedName>
</protein>
<gene>
    <name evidence="2" type="ORF">TPR58_18385</name>
</gene>
<organism evidence="2 3">
    <name type="scientific">Sphingomonas rustica</name>
    <dbReference type="NCBI Taxonomy" id="3103142"/>
    <lineage>
        <taxon>Bacteria</taxon>
        <taxon>Pseudomonadati</taxon>
        <taxon>Pseudomonadota</taxon>
        <taxon>Alphaproteobacteria</taxon>
        <taxon>Sphingomonadales</taxon>
        <taxon>Sphingomonadaceae</taxon>
        <taxon>Sphingomonas</taxon>
    </lineage>
</organism>
<sequence length="122" mass="12626">MTSAKTIAAVRIARSLKPAETAMNEAALKVLGVGTAVLTARADGTFHPLEGQCAVDFVGDATAKVFAAMKDIQNAHGALRAAAIRHQVLGQGDIFETPGRDETHGLQSMPTPLSLVPHADAA</sequence>
<reference evidence="2 3" key="1">
    <citation type="submission" date="2024-05" db="EMBL/GenBank/DDBJ databases">
        <title>Sphingomonas sp. HF-S3 16S ribosomal RNA gene Genome sequencing and assembly.</title>
        <authorList>
            <person name="Lee H."/>
        </authorList>
    </citation>
    <scope>NUCLEOTIDE SEQUENCE [LARGE SCALE GENOMIC DNA]</scope>
    <source>
        <strain evidence="2 3">HF-S3</strain>
    </source>
</reference>
<comment type="caution">
    <text evidence="2">The sequence shown here is derived from an EMBL/GenBank/DDBJ whole genome shotgun (WGS) entry which is preliminary data.</text>
</comment>
<evidence type="ECO:0000313" key="3">
    <source>
        <dbReference type="Proteomes" id="UP001427805"/>
    </source>
</evidence>
<feature type="region of interest" description="Disordered" evidence="1">
    <location>
        <begin position="97"/>
        <end position="122"/>
    </location>
</feature>
<dbReference type="Proteomes" id="UP001427805">
    <property type="component" value="Unassembled WGS sequence"/>
</dbReference>
<dbReference type="EMBL" id="JBDIZK010000012">
    <property type="protein sequence ID" value="MEN3749148.1"/>
    <property type="molecule type" value="Genomic_DNA"/>
</dbReference>
<accession>A0ABV0BC65</accession>
<name>A0ABV0BC65_9SPHN</name>
<dbReference type="RefSeq" id="WP_346248188.1">
    <property type="nucleotide sequence ID" value="NZ_JBDIZK010000012.1"/>
</dbReference>
<evidence type="ECO:0000313" key="2">
    <source>
        <dbReference type="EMBL" id="MEN3749148.1"/>
    </source>
</evidence>
<proteinExistence type="predicted"/>
<keyword evidence="3" id="KW-1185">Reference proteome</keyword>
<evidence type="ECO:0000256" key="1">
    <source>
        <dbReference type="SAM" id="MobiDB-lite"/>
    </source>
</evidence>